<dbReference type="PANTHER" id="PTHR33883">
    <property type="entry name" value="WPP DOMAIN-ASSOCIATED PROTEIN"/>
    <property type="match status" value="1"/>
</dbReference>
<sequence length="336" mass="39126">MKFVAILEFYEMYFKEFAKDARAICRWDIEDLNMESVIMQEICGTIFREAAQDAERRLNLMKMKYEGQNERLVSLEASVLESEKALNSVIEEKDQLNHKLVKISALLEEKEKVALETGSKLMKEKERTDLLYQDLSLFKDQAIQQEKLVSVTERESNMIKSKLEEALGQTHLYEDKIAKLNKKLKLAIEDLEEANKEMKRLQVIIQQKENALSLVVARESGQKKQVELLSTYVERLFKTAADFEGQTMEIVEKNNLRLKRLKFQLYPLVQNPALSRKSELVYKERLERRYSDLQKAEAEVDLLGDEVDALLSLLEKIYIGLNHYSPILQHYPGALQ</sequence>
<dbReference type="InterPro" id="IPR037490">
    <property type="entry name" value="WAP"/>
</dbReference>
<dbReference type="EMBL" id="JADFTS010000009">
    <property type="protein sequence ID" value="KAF9588936.1"/>
    <property type="molecule type" value="Genomic_DNA"/>
</dbReference>
<protein>
    <submittedName>
        <fullName evidence="2">Uncharacterized protein</fullName>
    </submittedName>
</protein>
<keyword evidence="3" id="KW-1185">Reference proteome</keyword>
<dbReference type="AlphaFoldDB" id="A0A835GXY8"/>
<dbReference type="Proteomes" id="UP000631114">
    <property type="component" value="Unassembled WGS sequence"/>
</dbReference>
<organism evidence="2 3">
    <name type="scientific">Coptis chinensis</name>
    <dbReference type="NCBI Taxonomy" id="261450"/>
    <lineage>
        <taxon>Eukaryota</taxon>
        <taxon>Viridiplantae</taxon>
        <taxon>Streptophyta</taxon>
        <taxon>Embryophyta</taxon>
        <taxon>Tracheophyta</taxon>
        <taxon>Spermatophyta</taxon>
        <taxon>Magnoliopsida</taxon>
        <taxon>Ranunculales</taxon>
        <taxon>Ranunculaceae</taxon>
        <taxon>Coptidoideae</taxon>
        <taxon>Coptis</taxon>
    </lineage>
</organism>
<evidence type="ECO:0000313" key="3">
    <source>
        <dbReference type="Proteomes" id="UP000631114"/>
    </source>
</evidence>
<keyword evidence="1" id="KW-0175">Coiled coil</keyword>
<evidence type="ECO:0000313" key="2">
    <source>
        <dbReference type="EMBL" id="KAF9588936.1"/>
    </source>
</evidence>
<feature type="coiled-coil region" evidence="1">
    <location>
        <begin position="51"/>
        <end position="113"/>
    </location>
</feature>
<proteinExistence type="predicted"/>
<evidence type="ECO:0000256" key="1">
    <source>
        <dbReference type="SAM" id="Coils"/>
    </source>
</evidence>
<name>A0A835GXY8_9MAGN</name>
<feature type="coiled-coil region" evidence="1">
    <location>
        <begin position="163"/>
        <end position="211"/>
    </location>
</feature>
<dbReference type="OrthoDB" id="619142at2759"/>
<gene>
    <name evidence="2" type="ORF">IFM89_017615</name>
</gene>
<comment type="caution">
    <text evidence="2">The sequence shown here is derived from an EMBL/GenBank/DDBJ whole genome shotgun (WGS) entry which is preliminary data.</text>
</comment>
<accession>A0A835GXY8</accession>
<dbReference type="PANTHER" id="PTHR33883:SF10">
    <property type="entry name" value="WPP DOMAIN-ASSOCIATED PROTEIN"/>
    <property type="match status" value="1"/>
</dbReference>
<reference evidence="2 3" key="1">
    <citation type="submission" date="2020-10" db="EMBL/GenBank/DDBJ databases">
        <title>The Coptis chinensis genome and diversification of protoberbering-type alkaloids.</title>
        <authorList>
            <person name="Wang B."/>
            <person name="Shu S."/>
            <person name="Song C."/>
            <person name="Liu Y."/>
        </authorList>
    </citation>
    <scope>NUCLEOTIDE SEQUENCE [LARGE SCALE GENOMIC DNA]</scope>
    <source>
        <strain evidence="2">HL-2020</strain>
        <tissue evidence="2">Leaf</tissue>
    </source>
</reference>